<comment type="caution">
    <text evidence="4">The sequence shown here is derived from an EMBL/GenBank/DDBJ whole genome shotgun (WGS) entry which is preliminary data.</text>
</comment>
<dbReference type="Gene3D" id="3.90.1750.20">
    <property type="entry name" value="Putative Large Serine Recombinase, Chain B, Domain 2"/>
    <property type="match status" value="1"/>
</dbReference>
<feature type="domain" description="Resolvase/invertase-type recombinase catalytic" evidence="2">
    <location>
        <begin position="2"/>
        <end position="148"/>
    </location>
</feature>
<keyword evidence="1" id="KW-0175">Coiled coil</keyword>
<dbReference type="InterPro" id="IPR038109">
    <property type="entry name" value="DNA_bind_recomb_sf"/>
</dbReference>
<feature type="coiled-coil region" evidence="1">
    <location>
        <begin position="420"/>
        <end position="447"/>
    </location>
</feature>
<dbReference type="GO" id="GO:0003677">
    <property type="term" value="F:DNA binding"/>
    <property type="evidence" value="ECO:0007669"/>
    <property type="project" value="InterPro"/>
</dbReference>
<dbReference type="InterPro" id="IPR036162">
    <property type="entry name" value="Resolvase-like_N_sf"/>
</dbReference>
<dbReference type="Pfam" id="PF00239">
    <property type="entry name" value="Resolvase"/>
    <property type="match status" value="1"/>
</dbReference>
<dbReference type="SMART" id="SM00857">
    <property type="entry name" value="Resolvase"/>
    <property type="match status" value="1"/>
</dbReference>
<accession>A0A1V4IP92</accession>
<dbReference type="SUPFAM" id="SSF53041">
    <property type="entry name" value="Resolvase-like"/>
    <property type="match status" value="1"/>
</dbReference>
<dbReference type="RefSeq" id="WP_169911588.1">
    <property type="nucleotide sequence ID" value="NZ_MZGV01000020.1"/>
</dbReference>
<dbReference type="STRING" id="1450648.CLORY_21400"/>
<keyword evidence="5" id="KW-1185">Reference proteome</keyword>
<name>A0A1V4IP92_9CLOT</name>
<dbReference type="InterPro" id="IPR011109">
    <property type="entry name" value="DNA_bind_recombinase_dom"/>
</dbReference>
<dbReference type="Proteomes" id="UP000190080">
    <property type="component" value="Unassembled WGS sequence"/>
</dbReference>
<dbReference type="PANTHER" id="PTHR30461:SF23">
    <property type="entry name" value="DNA RECOMBINASE-RELATED"/>
    <property type="match status" value="1"/>
</dbReference>
<protein>
    <submittedName>
        <fullName evidence="4">DNA-invertase hin</fullName>
    </submittedName>
</protein>
<dbReference type="Gene3D" id="3.40.50.1390">
    <property type="entry name" value="Resolvase, N-terminal catalytic domain"/>
    <property type="match status" value="1"/>
</dbReference>
<sequence length="501" mass="57469">MNIAIYSRKSIETDTGESIKNQVNLCKDYFMKRYDDCEFTIFEDEGFSGSNINRPSFLRMMDYAKSRHFEIIATYKIDRIARNIVDFVNIFDTLEKYSVKLVSITEGFDASKPTGKMLMLILASFAEMERLNISERVSDNMLELAKLGRWTGGKVPLGYKSMITIKNNKKAAFLELIESESSVIKNIFELYVQDYSASYISRFLKERNYTFSANSVLNIITNPTYLQSSQEASEYLRSIGYTVYGTPNGYGYLPYNRKPNKNNSNKAKAIFAAVSVHQPIIALPLWKKANELLKSKSTFSRSKQTHYSFLNSRIIICKKCEKSMKICLGHKRKDGSRLYYFKCPLCGADYLRVDILENAILHFFAALIDRTILDSCVSKNNINSFCIKEIRKLNKKINSNRLSIDNLISNLCFIKAPSSIEIISDKIECLSKENNKLKSDLSLIENQLISLNSFDSKTIYQDIKRWLTECSISTKKDILASSIDYILYDAKASRLNVKLRV</sequence>
<dbReference type="PROSITE" id="PS51736">
    <property type="entry name" value="RECOMBINASES_3"/>
    <property type="match status" value="1"/>
</dbReference>
<dbReference type="PANTHER" id="PTHR30461">
    <property type="entry name" value="DNA-INVERTASE FROM LAMBDOID PROPHAGE"/>
    <property type="match status" value="1"/>
</dbReference>
<dbReference type="PROSITE" id="PS51737">
    <property type="entry name" value="RECOMBINASE_DNA_BIND"/>
    <property type="match status" value="1"/>
</dbReference>
<evidence type="ECO:0000313" key="4">
    <source>
        <dbReference type="EMBL" id="OPJ61640.1"/>
    </source>
</evidence>
<gene>
    <name evidence="4" type="primary">hin</name>
    <name evidence="4" type="ORF">CLORY_21400</name>
</gene>
<dbReference type="CDD" id="cd03768">
    <property type="entry name" value="SR_ResInv"/>
    <property type="match status" value="1"/>
</dbReference>
<evidence type="ECO:0000256" key="1">
    <source>
        <dbReference type="SAM" id="Coils"/>
    </source>
</evidence>
<evidence type="ECO:0000259" key="3">
    <source>
        <dbReference type="PROSITE" id="PS51737"/>
    </source>
</evidence>
<dbReference type="GO" id="GO:0000150">
    <property type="term" value="F:DNA strand exchange activity"/>
    <property type="evidence" value="ECO:0007669"/>
    <property type="project" value="InterPro"/>
</dbReference>
<dbReference type="InterPro" id="IPR050639">
    <property type="entry name" value="SSR_resolvase"/>
</dbReference>
<reference evidence="4 5" key="1">
    <citation type="submission" date="2017-03" db="EMBL/GenBank/DDBJ databases">
        <title>Genome sequence of Clostridium oryzae DSM 28571.</title>
        <authorList>
            <person name="Poehlein A."/>
            <person name="Daniel R."/>
        </authorList>
    </citation>
    <scope>NUCLEOTIDE SEQUENCE [LARGE SCALE GENOMIC DNA]</scope>
    <source>
        <strain evidence="4 5">DSM 28571</strain>
    </source>
</reference>
<dbReference type="InterPro" id="IPR006119">
    <property type="entry name" value="Resolv_N"/>
</dbReference>
<dbReference type="AlphaFoldDB" id="A0A1V4IP92"/>
<proteinExistence type="predicted"/>
<dbReference type="EMBL" id="MZGV01000020">
    <property type="protein sequence ID" value="OPJ61640.1"/>
    <property type="molecule type" value="Genomic_DNA"/>
</dbReference>
<evidence type="ECO:0000259" key="2">
    <source>
        <dbReference type="PROSITE" id="PS51736"/>
    </source>
</evidence>
<feature type="domain" description="Recombinase" evidence="3">
    <location>
        <begin position="156"/>
        <end position="299"/>
    </location>
</feature>
<evidence type="ECO:0000313" key="5">
    <source>
        <dbReference type="Proteomes" id="UP000190080"/>
    </source>
</evidence>
<dbReference type="Pfam" id="PF07508">
    <property type="entry name" value="Recombinase"/>
    <property type="match status" value="1"/>
</dbReference>
<organism evidence="4 5">
    <name type="scientific">Clostridium oryzae</name>
    <dbReference type="NCBI Taxonomy" id="1450648"/>
    <lineage>
        <taxon>Bacteria</taxon>
        <taxon>Bacillati</taxon>
        <taxon>Bacillota</taxon>
        <taxon>Clostridia</taxon>
        <taxon>Eubacteriales</taxon>
        <taxon>Clostridiaceae</taxon>
        <taxon>Clostridium</taxon>
    </lineage>
</organism>